<gene>
    <name evidence="2" type="ORF">METZ01_LOCUS90806</name>
</gene>
<feature type="region of interest" description="Disordered" evidence="1">
    <location>
        <begin position="1"/>
        <end position="34"/>
    </location>
</feature>
<evidence type="ECO:0000256" key="1">
    <source>
        <dbReference type="SAM" id="MobiDB-lite"/>
    </source>
</evidence>
<feature type="compositionally biased region" description="Polar residues" evidence="1">
    <location>
        <begin position="1"/>
        <end position="11"/>
    </location>
</feature>
<evidence type="ECO:0000313" key="2">
    <source>
        <dbReference type="EMBL" id="SVA37952.1"/>
    </source>
</evidence>
<accession>A0A381VC58</accession>
<organism evidence="2">
    <name type="scientific">marine metagenome</name>
    <dbReference type="NCBI Taxonomy" id="408172"/>
    <lineage>
        <taxon>unclassified sequences</taxon>
        <taxon>metagenomes</taxon>
        <taxon>ecological metagenomes</taxon>
    </lineage>
</organism>
<reference evidence="2" key="1">
    <citation type="submission" date="2018-05" db="EMBL/GenBank/DDBJ databases">
        <authorList>
            <person name="Lanie J.A."/>
            <person name="Ng W.-L."/>
            <person name="Kazmierczak K.M."/>
            <person name="Andrzejewski T.M."/>
            <person name="Davidsen T.M."/>
            <person name="Wayne K.J."/>
            <person name="Tettelin H."/>
            <person name="Glass J.I."/>
            <person name="Rusch D."/>
            <person name="Podicherti R."/>
            <person name="Tsui H.-C.T."/>
            <person name="Winkler M.E."/>
        </authorList>
    </citation>
    <scope>NUCLEOTIDE SEQUENCE</scope>
</reference>
<dbReference type="EMBL" id="UINC01008432">
    <property type="protein sequence ID" value="SVA37952.1"/>
    <property type="molecule type" value="Genomic_DNA"/>
</dbReference>
<feature type="non-terminal residue" evidence="2">
    <location>
        <position position="1"/>
    </location>
</feature>
<feature type="non-terminal residue" evidence="2">
    <location>
        <position position="46"/>
    </location>
</feature>
<name>A0A381VC58_9ZZZZ</name>
<proteinExistence type="predicted"/>
<sequence>SNSSATISRHLTGTKPRLVPNSLQRSFKKPAKNTSRLIRASPAWSF</sequence>
<protein>
    <submittedName>
        <fullName evidence="2">Uncharacterized protein</fullName>
    </submittedName>
</protein>
<dbReference type="AlphaFoldDB" id="A0A381VC58"/>